<dbReference type="HOGENOM" id="CLU_065219_0_0_0"/>
<dbReference type="GO" id="GO:0003700">
    <property type="term" value="F:DNA-binding transcription factor activity"/>
    <property type="evidence" value="ECO:0007669"/>
    <property type="project" value="InterPro"/>
</dbReference>
<feature type="domain" description="N-acetyltransferase" evidence="4">
    <location>
        <begin position="152"/>
        <end position="310"/>
    </location>
</feature>
<keyword evidence="6" id="KW-1185">Reference proteome</keyword>
<feature type="coiled-coil region" evidence="2">
    <location>
        <begin position="102"/>
        <end position="129"/>
    </location>
</feature>
<evidence type="ECO:0000256" key="1">
    <source>
        <dbReference type="ARBA" id="ARBA00022679"/>
    </source>
</evidence>
<dbReference type="InterPro" id="IPR036388">
    <property type="entry name" value="WH-like_DNA-bd_sf"/>
</dbReference>
<dbReference type="SUPFAM" id="SSF46785">
    <property type="entry name" value="Winged helix' DNA-binding domain"/>
    <property type="match status" value="1"/>
</dbReference>
<dbReference type="Pfam" id="PF12802">
    <property type="entry name" value="MarR_2"/>
    <property type="match status" value="1"/>
</dbReference>
<dbReference type="SMART" id="SM00347">
    <property type="entry name" value="HTH_MARR"/>
    <property type="match status" value="1"/>
</dbReference>
<evidence type="ECO:0000256" key="2">
    <source>
        <dbReference type="SAM" id="Coils"/>
    </source>
</evidence>
<dbReference type="Proteomes" id="UP000002432">
    <property type="component" value="Chromosome"/>
</dbReference>
<protein>
    <submittedName>
        <fullName evidence="5">Transcriptional regulator, MarR family with acetyltransferase activity</fullName>
    </submittedName>
</protein>
<accession>Q1IKZ2</accession>
<keyword evidence="2" id="KW-0175">Coiled coil</keyword>
<dbReference type="eggNOG" id="COG1246">
    <property type="taxonomic scope" value="Bacteria"/>
</dbReference>
<dbReference type="PROSITE" id="PS50995">
    <property type="entry name" value="HTH_MARR_2"/>
    <property type="match status" value="1"/>
</dbReference>
<dbReference type="GO" id="GO:0008080">
    <property type="term" value="F:N-acetyltransferase activity"/>
    <property type="evidence" value="ECO:0007669"/>
    <property type="project" value="InterPro"/>
</dbReference>
<evidence type="ECO:0000259" key="4">
    <source>
        <dbReference type="PROSITE" id="PS51186"/>
    </source>
</evidence>
<dbReference type="PANTHER" id="PTHR13947">
    <property type="entry name" value="GNAT FAMILY N-ACETYLTRANSFERASE"/>
    <property type="match status" value="1"/>
</dbReference>
<dbReference type="SUPFAM" id="SSF55729">
    <property type="entry name" value="Acyl-CoA N-acyltransferases (Nat)"/>
    <property type="match status" value="1"/>
</dbReference>
<evidence type="ECO:0000259" key="3">
    <source>
        <dbReference type="PROSITE" id="PS50995"/>
    </source>
</evidence>
<dbReference type="PROSITE" id="PS51186">
    <property type="entry name" value="GNAT"/>
    <property type="match status" value="1"/>
</dbReference>
<dbReference type="InterPro" id="IPR050769">
    <property type="entry name" value="NAT_camello-type"/>
</dbReference>
<gene>
    <name evidence="5" type="ordered locus">Acid345_3457</name>
</gene>
<dbReference type="CDD" id="cd04301">
    <property type="entry name" value="NAT_SF"/>
    <property type="match status" value="1"/>
</dbReference>
<dbReference type="OrthoDB" id="5419426at2"/>
<dbReference type="EMBL" id="CP000360">
    <property type="protein sequence ID" value="ABF42458.1"/>
    <property type="molecule type" value="Genomic_DNA"/>
</dbReference>
<dbReference type="AlphaFoldDB" id="Q1IKZ2"/>
<dbReference type="eggNOG" id="COG1846">
    <property type="taxonomic scope" value="Bacteria"/>
</dbReference>
<dbReference type="PANTHER" id="PTHR13947:SF37">
    <property type="entry name" value="LD18367P"/>
    <property type="match status" value="1"/>
</dbReference>
<organism evidence="5 6">
    <name type="scientific">Koribacter versatilis (strain Ellin345)</name>
    <dbReference type="NCBI Taxonomy" id="204669"/>
    <lineage>
        <taxon>Bacteria</taxon>
        <taxon>Pseudomonadati</taxon>
        <taxon>Acidobacteriota</taxon>
        <taxon>Terriglobia</taxon>
        <taxon>Terriglobales</taxon>
        <taxon>Candidatus Korobacteraceae</taxon>
        <taxon>Candidatus Korobacter</taxon>
    </lineage>
</organism>
<sequence>MGEGLQSRIRNVRSFNRFYTREIGVLRESFLDAGFTLPELRVLYEVAHEDGITASQIAERLGMDPGYVSRLVQELKARQLLSRTKSTEDSRQTILRLTKRGEQQFTAQNKRQNEEVEKMLAKIPEYDQRQLVSAMNTVQRILGGTTTSKSAVILREPRLGDMGWVLCGHGEGYADVYGLDVRFEALVARILADFMASRDPAKERAWIAERDGERMGCVFLVRHPEHKDTAKLRLLWVEAAARGLGVGKALVHECTRFAKQAGYKRIVLWTNSVLATARAIYEREGYTLVSEQAEPIFAQGQRAQEWELGL</sequence>
<dbReference type="Pfam" id="PF00583">
    <property type="entry name" value="Acetyltransf_1"/>
    <property type="match status" value="1"/>
</dbReference>
<dbReference type="InterPro" id="IPR016181">
    <property type="entry name" value="Acyl_CoA_acyltransferase"/>
</dbReference>
<evidence type="ECO:0000313" key="6">
    <source>
        <dbReference type="Proteomes" id="UP000002432"/>
    </source>
</evidence>
<evidence type="ECO:0000313" key="5">
    <source>
        <dbReference type="EMBL" id="ABF42458.1"/>
    </source>
</evidence>
<reference evidence="5 6" key="1">
    <citation type="journal article" date="2009" name="Appl. Environ. Microbiol.">
        <title>Three genomes from the phylum Acidobacteria provide insight into the lifestyles of these microorganisms in soils.</title>
        <authorList>
            <person name="Ward N.L."/>
            <person name="Challacombe J.F."/>
            <person name="Janssen P.H."/>
            <person name="Henrissat B."/>
            <person name="Coutinho P.M."/>
            <person name="Wu M."/>
            <person name="Xie G."/>
            <person name="Haft D.H."/>
            <person name="Sait M."/>
            <person name="Badger J."/>
            <person name="Barabote R.D."/>
            <person name="Bradley B."/>
            <person name="Brettin T.S."/>
            <person name="Brinkac L.M."/>
            <person name="Bruce D."/>
            <person name="Creasy T."/>
            <person name="Daugherty S.C."/>
            <person name="Davidsen T.M."/>
            <person name="DeBoy R.T."/>
            <person name="Detter J.C."/>
            <person name="Dodson R.J."/>
            <person name="Durkin A.S."/>
            <person name="Ganapathy A."/>
            <person name="Gwinn-Giglio M."/>
            <person name="Han C.S."/>
            <person name="Khouri H."/>
            <person name="Kiss H."/>
            <person name="Kothari S.P."/>
            <person name="Madupu R."/>
            <person name="Nelson K.E."/>
            <person name="Nelson W.C."/>
            <person name="Paulsen I."/>
            <person name="Penn K."/>
            <person name="Ren Q."/>
            <person name="Rosovitz M.J."/>
            <person name="Selengut J.D."/>
            <person name="Shrivastava S."/>
            <person name="Sullivan S.A."/>
            <person name="Tapia R."/>
            <person name="Thompson L.S."/>
            <person name="Watkins K.L."/>
            <person name="Yang Q."/>
            <person name="Yu C."/>
            <person name="Zafar N."/>
            <person name="Zhou L."/>
            <person name="Kuske C.R."/>
        </authorList>
    </citation>
    <scope>NUCLEOTIDE SEQUENCE [LARGE SCALE GENOMIC DNA]</scope>
    <source>
        <strain evidence="5 6">Ellin345</strain>
    </source>
</reference>
<dbReference type="Gene3D" id="1.10.10.10">
    <property type="entry name" value="Winged helix-like DNA-binding domain superfamily/Winged helix DNA-binding domain"/>
    <property type="match status" value="1"/>
</dbReference>
<dbReference type="KEGG" id="aba:Acid345_3457"/>
<dbReference type="InterPro" id="IPR000835">
    <property type="entry name" value="HTH_MarR-typ"/>
</dbReference>
<dbReference type="Gene3D" id="3.40.630.30">
    <property type="match status" value="1"/>
</dbReference>
<feature type="domain" description="HTH marR-type" evidence="3">
    <location>
        <begin position="1"/>
        <end position="140"/>
    </location>
</feature>
<dbReference type="InterPro" id="IPR036390">
    <property type="entry name" value="WH_DNA-bd_sf"/>
</dbReference>
<dbReference type="EnsemblBacteria" id="ABF42458">
    <property type="protein sequence ID" value="ABF42458"/>
    <property type="gene ID" value="Acid345_3457"/>
</dbReference>
<proteinExistence type="predicted"/>
<name>Q1IKZ2_KORVE</name>
<keyword evidence="1" id="KW-0808">Transferase</keyword>
<dbReference type="STRING" id="204669.Acid345_3457"/>
<dbReference type="InterPro" id="IPR000182">
    <property type="entry name" value="GNAT_dom"/>
</dbReference>